<organism evidence="1 2">
    <name type="scientific">Waterburya agarophytonicola KI4</name>
    <dbReference type="NCBI Taxonomy" id="2874699"/>
    <lineage>
        <taxon>Bacteria</taxon>
        <taxon>Bacillati</taxon>
        <taxon>Cyanobacteriota</taxon>
        <taxon>Cyanophyceae</taxon>
        <taxon>Pleurocapsales</taxon>
        <taxon>Hyellaceae</taxon>
        <taxon>Waterburya</taxon>
        <taxon>Waterburya agarophytonicola</taxon>
    </lineage>
</organism>
<dbReference type="Proteomes" id="UP000729733">
    <property type="component" value="Unassembled WGS sequence"/>
</dbReference>
<keyword evidence="2" id="KW-1185">Reference proteome</keyword>
<sequence length="228" mass="26856">MKCPRCQSDNIRKDGHANGKQRWECKDCGRIFRDSYSSRGYHPQVKEICLTMYLNGMGFRGIERVTGIHHTTIINWVKESGEELPEDESGEPEFAELDELQTYIGRKTDKIWIWTAINHLAPGIVAIEIGDRSGQTFDKLWQRIKIWDSRKYFTDGYCIYAIYIPPFKHQVLPKTKLTRVEGENTRLRHYLARLHRATLCYSKSIQMLKYSVRLLMHYLRFKRVPILA</sequence>
<dbReference type="GO" id="GO:0006313">
    <property type="term" value="P:DNA transposition"/>
    <property type="evidence" value="ECO:0007669"/>
    <property type="project" value="InterPro"/>
</dbReference>
<dbReference type="AlphaFoldDB" id="A0A964BR66"/>
<dbReference type="GO" id="GO:0003677">
    <property type="term" value="F:DNA binding"/>
    <property type="evidence" value="ECO:0007669"/>
    <property type="project" value="InterPro"/>
</dbReference>
<dbReference type="InterPro" id="IPR009057">
    <property type="entry name" value="Homeodomain-like_sf"/>
</dbReference>
<dbReference type="RefSeq" id="WP_229641240.1">
    <property type="nucleotide sequence ID" value="NZ_JADWDC010000036.1"/>
</dbReference>
<accession>A0A964BR66</accession>
<evidence type="ECO:0000313" key="2">
    <source>
        <dbReference type="Proteomes" id="UP000729733"/>
    </source>
</evidence>
<dbReference type="GO" id="GO:0004803">
    <property type="term" value="F:transposase activity"/>
    <property type="evidence" value="ECO:0007669"/>
    <property type="project" value="InterPro"/>
</dbReference>
<gene>
    <name evidence="1" type="ORF">I4641_14415</name>
</gene>
<dbReference type="EMBL" id="JADWDC010000036">
    <property type="protein sequence ID" value="MCC0178173.1"/>
    <property type="molecule type" value="Genomic_DNA"/>
</dbReference>
<comment type="caution">
    <text evidence="1">The sequence shown here is derived from an EMBL/GenBank/DDBJ whole genome shotgun (WGS) entry which is preliminary data.</text>
</comment>
<dbReference type="InterPro" id="IPR005063">
    <property type="entry name" value="Transposase_27"/>
</dbReference>
<name>A0A964BR66_9CYAN</name>
<reference evidence="1" key="1">
    <citation type="journal article" date="2021" name="Antonie Van Leeuwenhoek">
        <title>Draft genome and description of Waterburya agarophytonicola gen. nov. sp. nov. (Pleurocapsales, Cyanobacteria): a seaweed symbiont.</title>
        <authorList>
            <person name="Bonthond G."/>
            <person name="Shalygin S."/>
            <person name="Bayer T."/>
            <person name="Weinberger F."/>
        </authorList>
    </citation>
    <scope>NUCLEOTIDE SEQUENCE</scope>
    <source>
        <strain evidence="1">KI4</strain>
    </source>
</reference>
<dbReference type="InterPro" id="IPR051354">
    <property type="entry name" value="Transposase_27_IS1"/>
</dbReference>
<dbReference type="Pfam" id="PF03400">
    <property type="entry name" value="DDE_Tnp_IS1"/>
    <property type="match status" value="1"/>
</dbReference>
<dbReference type="SUPFAM" id="SSF46689">
    <property type="entry name" value="Homeodomain-like"/>
    <property type="match status" value="1"/>
</dbReference>
<dbReference type="PANTHER" id="PTHR33293">
    <property type="entry name" value="INSERTION ELEMENT IS1 1 PROTEIN INSB-RELATED"/>
    <property type="match status" value="1"/>
</dbReference>
<protein>
    <submittedName>
        <fullName evidence="1">IS1 family transposase</fullName>
    </submittedName>
</protein>
<proteinExistence type="predicted"/>
<evidence type="ECO:0000313" key="1">
    <source>
        <dbReference type="EMBL" id="MCC0178173.1"/>
    </source>
</evidence>
<dbReference type="NCBIfam" id="NF033558">
    <property type="entry name" value="transpos_IS1"/>
    <property type="match status" value="1"/>
</dbReference>